<name>A0AAV4XCM7_CAEEX</name>
<evidence type="ECO:0000313" key="2">
    <source>
        <dbReference type="EMBL" id="GIY91711.1"/>
    </source>
</evidence>
<gene>
    <name evidence="2" type="ORF">CEXT_527981</name>
</gene>
<proteinExistence type="predicted"/>
<protein>
    <submittedName>
        <fullName evidence="2">Uncharacterized protein</fullName>
    </submittedName>
</protein>
<evidence type="ECO:0000256" key="1">
    <source>
        <dbReference type="SAM" id="MobiDB-lite"/>
    </source>
</evidence>
<evidence type="ECO:0000313" key="3">
    <source>
        <dbReference type="Proteomes" id="UP001054945"/>
    </source>
</evidence>
<organism evidence="2 3">
    <name type="scientific">Caerostris extrusa</name>
    <name type="common">Bark spider</name>
    <name type="synonym">Caerostris bankana</name>
    <dbReference type="NCBI Taxonomy" id="172846"/>
    <lineage>
        <taxon>Eukaryota</taxon>
        <taxon>Metazoa</taxon>
        <taxon>Ecdysozoa</taxon>
        <taxon>Arthropoda</taxon>
        <taxon>Chelicerata</taxon>
        <taxon>Arachnida</taxon>
        <taxon>Araneae</taxon>
        <taxon>Araneomorphae</taxon>
        <taxon>Entelegynae</taxon>
        <taxon>Araneoidea</taxon>
        <taxon>Araneidae</taxon>
        <taxon>Caerostris</taxon>
    </lineage>
</organism>
<feature type="region of interest" description="Disordered" evidence="1">
    <location>
        <begin position="19"/>
        <end position="55"/>
    </location>
</feature>
<comment type="caution">
    <text evidence="2">The sequence shown here is derived from an EMBL/GenBank/DDBJ whole genome shotgun (WGS) entry which is preliminary data.</text>
</comment>
<reference evidence="2 3" key="1">
    <citation type="submission" date="2021-06" db="EMBL/GenBank/DDBJ databases">
        <title>Caerostris extrusa draft genome.</title>
        <authorList>
            <person name="Kono N."/>
            <person name="Arakawa K."/>
        </authorList>
    </citation>
    <scope>NUCLEOTIDE SEQUENCE [LARGE SCALE GENOMIC DNA]</scope>
</reference>
<dbReference type="Proteomes" id="UP001054945">
    <property type="component" value="Unassembled WGS sequence"/>
</dbReference>
<accession>A0AAV4XCM7</accession>
<dbReference type="EMBL" id="BPLR01017448">
    <property type="protein sequence ID" value="GIY91711.1"/>
    <property type="molecule type" value="Genomic_DNA"/>
</dbReference>
<sequence length="86" mass="9586">MAEREGRTHFDSKLASNIYGYPGVLKSGSRSRSTLRRGEPSPLGGPDGPRHAEQRICDPVFIQQLEYHLDSILDYIINGGMVKTLQ</sequence>
<dbReference type="AlphaFoldDB" id="A0AAV4XCM7"/>
<keyword evidence="3" id="KW-1185">Reference proteome</keyword>